<gene>
    <name evidence="2" type="ORF">Gferi_17915</name>
</gene>
<evidence type="ECO:0000313" key="3">
    <source>
        <dbReference type="Proteomes" id="UP000095743"/>
    </source>
</evidence>
<dbReference type="OrthoDB" id="9780425at2"/>
<dbReference type="EMBL" id="CP017269">
    <property type="protein sequence ID" value="AOT71265.1"/>
    <property type="molecule type" value="Genomic_DNA"/>
</dbReference>
<dbReference type="InterPro" id="IPR038071">
    <property type="entry name" value="UROD/MetE-like_sf"/>
</dbReference>
<feature type="domain" description="Uroporphyrinogen decarboxylase (URO-D)" evidence="1">
    <location>
        <begin position="168"/>
        <end position="374"/>
    </location>
</feature>
<dbReference type="AlphaFoldDB" id="A0A1D8GK35"/>
<accession>A0A1D8GK35</accession>
<dbReference type="RefSeq" id="WP_069978913.1">
    <property type="nucleotide sequence ID" value="NZ_CP017269.1"/>
</dbReference>
<dbReference type="Pfam" id="PF01208">
    <property type="entry name" value="URO-D"/>
    <property type="match status" value="1"/>
</dbReference>
<dbReference type="GO" id="GO:0006779">
    <property type="term" value="P:porphyrin-containing compound biosynthetic process"/>
    <property type="evidence" value="ECO:0007669"/>
    <property type="project" value="InterPro"/>
</dbReference>
<dbReference type="Gene3D" id="3.20.20.210">
    <property type="match status" value="1"/>
</dbReference>
<dbReference type="SUPFAM" id="SSF51726">
    <property type="entry name" value="UROD/MetE-like"/>
    <property type="match status" value="1"/>
</dbReference>
<dbReference type="Proteomes" id="UP000095743">
    <property type="component" value="Chromosome"/>
</dbReference>
<dbReference type="InterPro" id="IPR000257">
    <property type="entry name" value="Uroporphyrinogen_deCOase"/>
</dbReference>
<name>A0A1D8GK35_9FIRM</name>
<dbReference type="GO" id="GO:0004853">
    <property type="term" value="F:uroporphyrinogen decarboxylase activity"/>
    <property type="evidence" value="ECO:0007669"/>
    <property type="project" value="InterPro"/>
</dbReference>
<reference evidence="2 3" key="1">
    <citation type="submission" date="2016-09" db="EMBL/GenBank/DDBJ databases">
        <title>Genomic analysis reveals versatility of anaerobic energy metabolism of Geosporobacter ferrireducens IRF9 of phylum Firmicutes.</title>
        <authorList>
            <person name="Kim S.-J."/>
        </authorList>
    </citation>
    <scope>NUCLEOTIDE SEQUENCE [LARGE SCALE GENOMIC DNA]</scope>
    <source>
        <strain evidence="2 3">IRF9</strain>
    </source>
</reference>
<proteinExistence type="predicted"/>
<organism evidence="2 3">
    <name type="scientific">Geosporobacter ferrireducens</name>
    <dbReference type="NCBI Taxonomy" id="1424294"/>
    <lineage>
        <taxon>Bacteria</taxon>
        <taxon>Bacillati</taxon>
        <taxon>Bacillota</taxon>
        <taxon>Clostridia</taxon>
        <taxon>Peptostreptococcales</taxon>
        <taxon>Thermotaleaceae</taxon>
        <taxon>Geosporobacter</taxon>
    </lineage>
</organism>
<keyword evidence="3" id="KW-1185">Reference proteome</keyword>
<protein>
    <recommendedName>
        <fullName evidence="1">Uroporphyrinogen decarboxylase (URO-D) domain-containing protein</fullName>
    </recommendedName>
</protein>
<dbReference type="PANTHER" id="PTHR47099">
    <property type="entry name" value="METHYLCOBAMIDE:COM METHYLTRANSFERASE MTBA"/>
    <property type="match status" value="1"/>
</dbReference>
<dbReference type="PANTHER" id="PTHR47099:SF1">
    <property type="entry name" value="METHYLCOBAMIDE:COM METHYLTRANSFERASE MTBA"/>
    <property type="match status" value="1"/>
</dbReference>
<sequence length="381" mass="43288">MTGRERILSTISGEIPDRVPVSFFLQEEFLSYYYPDKDKVDRVKDAVACGIELGLDIMPRGREFEHPHFMKKSFLNWDLNHKYQRDGNNILHITEITTPKGILKQVEVGPYNEKTGAGVHMATHEYLIKDERDFEIFSQYVPAIDQETITAMKAYGEYIQKLLGEQGMASPWGWSGVFNQAAGYRDVQNLLMDAYINRDFYEAYMEKLTELMVEYNRALADTALDCIGLQGNIANSAMVGDQFFNEYILPYEKRLVSAIKENGTYTLYHNCGKAKILQESYVEMGLDVWETVAEAPVGDNTLREAKKLVGNRITLAGNLDQVNFLKQASLAEVERSVVDMMAIGKPGGRYIFAASDFLEKNTPIENIKKAIEVAIREGKYE</sequence>
<dbReference type="InterPro" id="IPR052024">
    <property type="entry name" value="Methanogen_methyltrans"/>
</dbReference>
<evidence type="ECO:0000259" key="1">
    <source>
        <dbReference type="Pfam" id="PF01208"/>
    </source>
</evidence>
<evidence type="ECO:0000313" key="2">
    <source>
        <dbReference type="EMBL" id="AOT71265.1"/>
    </source>
</evidence>
<dbReference type="KEGG" id="gfe:Gferi_17915"/>
<dbReference type="STRING" id="1424294.Gferi_17915"/>